<evidence type="ECO:0000256" key="2">
    <source>
        <dbReference type="ARBA" id="ARBA00004496"/>
    </source>
</evidence>
<keyword evidence="8" id="KW-0539">Nucleus</keyword>
<dbReference type="InterPro" id="IPR021843">
    <property type="entry name" value="PSME4_C"/>
</dbReference>
<dbReference type="Pfam" id="PF16507">
    <property type="entry name" value="HEAT_PSME4_mid"/>
    <property type="match status" value="1"/>
</dbReference>
<reference evidence="12" key="1">
    <citation type="journal article" date="2021" name="G3 (Bethesda)">
        <title>Genome and transcriptome analysis of the beet armyworm Spodoptera exigua reveals targets for pest control. .</title>
        <authorList>
            <person name="Simon S."/>
            <person name="Breeschoten T."/>
            <person name="Jansen H.J."/>
            <person name="Dirks R.P."/>
            <person name="Schranz M.E."/>
            <person name="Ros V.I.D."/>
        </authorList>
    </citation>
    <scope>NUCLEOTIDE SEQUENCE</scope>
    <source>
        <strain evidence="12">TB_SE_WUR_2020</strain>
    </source>
</reference>
<comment type="caution">
    <text evidence="12">The sequence shown here is derived from an EMBL/GenBank/DDBJ whole genome shotgun (WGS) entry which is preliminary data.</text>
</comment>
<evidence type="ECO:0008006" key="14">
    <source>
        <dbReference type="Google" id="ProtNLM"/>
    </source>
</evidence>
<evidence type="ECO:0000256" key="3">
    <source>
        <dbReference type="ARBA" id="ARBA00005739"/>
    </source>
</evidence>
<feature type="domain" description="Proteasome activator complex subunit 4-like HEAT repeat-like" evidence="11">
    <location>
        <begin position="1186"/>
        <end position="1402"/>
    </location>
</feature>
<dbReference type="GO" id="GO:0010499">
    <property type="term" value="P:proteasomal ubiquitin-independent protein catabolic process"/>
    <property type="evidence" value="ECO:0007669"/>
    <property type="project" value="TreeGrafter"/>
</dbReference>
<evidence type="ECO:0000313" key="13">
    <source>
        <dbReference type="Proteomes" id="UP000814243"/>
    </source>
</evidence>
<evidence type="ECO:0000256" key="4">
    <source>
        <dbReference type="ARBA" id="ARBA00022490"/>
    </source>
</evidence>
<dbReference type="GO" id="GO:0016504">
    <property type="term" value="F:peptidase activator activity"/>
    <property type="evidence" value="ECO:0007669"/>
    <property type="project" value="InterPro"/>
</dbReference>
<dbReference type="GO" id="GO:0070628">
    <property type="term" value="F:proteasome binding"/>
    <property type="evidence" value="ECO:0007669"/>
    <property type="project" value="InterPro"/>
</dbReference>
<keyword evidence="6" id="KW-0227">DNA damage</keyword>
<dbReference type="EMBL" id="JACEFF010000488">
    <property type="protein sequence ID" value="KAH9636619.1"/>
    <property type="molecule type" value="Genomic_DNA"/>
</dbReference>
<dbReference type="GO" id="GO:0005634">
    <property type="term" value="C:nucleus"/>
    <property type="evidence" value="ECO:0007669"/>
    <property type="project" value="UniProtKB-SubCell"/>
</dbReference>
<dbReference type="InterPro" id="IPR035309">
    <property type="entry name" value="PSME4"/>
</dbReference>
<proteinExistence type="inferred from homology"/>
<gene>
    <name evidence="12" type="ORF">HF086_003437</name>
</gene>
<organism evidence="12 13">
    <name type="scientific">Spodoptera exigua</name>
    <name type="common">Beet armyworm</name>
    <name type="synonym">Noctua fulgens</name>
    <dbReference type="NCBI Taxonomy" id="7107"/>
    <lineage>
        <taxon>Eukaryota</taxon>
        <taxon>Metazoa</taxon>
        <taxon>Ecdysozoa</taxon>
        <taxon>Arthropoda</taxon>
        <taxon>Hexapoda</taxon>
        <taxon>Insecta</taxon>
        <taxon>Pterygota</taxon>
        <taxon>Neoptera</taxon>
        <taxon>Endopterygota</taxon>
        <taxon>Lepidoptera</taxon>
        <taxon>Glossata</taxon>
        <taxon>Ditrysia</taxon>
        <taxon>Noctuoidea</taxon>
        <taxon>Noctuidae</taxon>
        <taxon>Amphipyrinae</taxon>
        <taxon>Spodoptera</taxon>
    </lineage>
</organism>
<protein>
    <recommendedName>
        <fullName evidence="14">Proteasome activator complex subunit 4</fullName>
    </recommendedName>
</protein>
<dbReference type="SUPFAM" id="SSF48371">
    <property type="entry name" value="ARM repeat"/>
    <property type="match status" value="1"/>
</dbReference>
<dbReference type="InterPro" id="IPR032430">
    <property type="entry name" value="Blm10_mid"/>
</dbReference>
<evidence type="ECO:0000256" key="7">
    <source>
        <dbReference type="ARBA" id="ARBA00023204"/>
    </source>
</evidence>
<dbReference type="PANTHER" id="PTHR32170:SF3">
    <property type="entry name" value="PROTEASOME ACTIVATOR COMPLEX SUBUNIT 4"/>
    <property type="match status" value="1"/>
</dbReference>
<feature type="domain" description="Proteasome activator complex subunit 4 C-terminal" evidence="9">
    <location>
        <begin position="1653"/>
        <end position="1739"/>
    </location>
</feature>
<evidence type="ECO:0000259" key="11">
    <source>
        <dbReference type="Pfam" id="PF23096"/>
    </source>
</evidence>
<dbReference type="Pfam" id="PF11919">
    <property type="entry name" value="PSME4_C"/>
    <property type="match status" value="1"/>
</dbReference>
<dbReference type="GO" id="GO:0006281">
    <property type="term" value="P:DNA repair"/>
    <property type="evidence" value="ECO:0007669"/>
    <property type="project" value="UniProtKB-KW"/>
</dbReference>
<evidence type="ECO:0000259" key="9">
    <source>
        <dbReference type="Pfam" id="PF11919"/>
    </source>
</evidence>
<keyword evidence="7" id="KW-0234">DNA repair</keyword>
<feature type="domain" description="Proteasome activator Blm10 middle HEAT repeats region" evidence="10">
    <location>
        <begin position="322"/>
        <end position="800"/>
    </location>
</feature>
<dbReference type="GO" id="GO:0005829">
    <property type="term" value="C:cytosol"/>
    <property type="evidence" value="ECO:0007669"/>
    <property type="project" value="TreeGrafter"/>
</dbReference>
<comment type="similarity">
    <text evidence="3">Belongs to the BLM10 family.</text>
</comment>
<keyword evidence="5" id="KW-0677">Repeat</keyword>
<comment type="subcellular location">
    <subcellularLocation>
        <location evidence="2">Cytoplasm</location>
    </subcellularLocation>
    <subcellularLocation>
        <location evidence="1">Nucleus</location>
    </subcellularLocation>
</comment>
<dbReference type="Pfam" id="PF23096">
    <property type="entry name" value="HEAT_PSME4"/>
    <property type="match status" value="1"/>
</dbReference>
<accession>A0A922SGV6</accession>
<dbReference type="Proteomes" id="UP000814243">
    <property type="component" value="Unassembled WGS sequence"/>
</dbReference>
<evidence type="ECO:0000256" key="5">
    <source>
        <dbReference type="ARBA" id="ARBA00022737"/>
    </source>
</evidence>
<evidence type="ECO:0000256" key="8">
    <source>
        <dbReference type="ARBA" id="ARBA00023242"/>
    </source>
</evidence>
<dbReference type="PANTHER" id="PTHR32170">
    <property type="entry name" value="PROTEASOME ACTIVATOR COMPLEX SUBUNIT 4"/>
    <property type="match status" value="1"/>
</dbReference>
<dbReference type="InterPro" id="IPR055455">
    <property type="entry name" value="HEAT_PSME4"/>
</dbReference>
<keyword evidence="4" id="KW-0963">Cytoplasm</keyword>
<sequence length="1739" mass="195909">MIQDDEFEALVTTPERIKALGFKPQKEILTNHILPYAAELDDEASRFLQQVKTNLAKAVMLREMKPACGVWSSRLMKYIRIHGLKFSKEDHIKLIKLAYELVLIPDLEPCKIHKFATMFLMLTKKRQLISPDELTLHWRPLYDMGKKIFDKSATHIGMYHYLTSLEGSYISMVKCARPYFPLSATKEILAELLPQINPWSTDTHVVCQLAVFLPVAINPKYAQFGHELWFDEIMSLWDTCYNSQCGISDLMMLFAGLAKRNPGAIDWQPHVPKMFTRFLHALNLPVSYKDMQITRCHSLDMKHVASWIVWSIAPDGEVLKHLRSFLAGVESYLHSANSGRWSYKLRDLLRKLAREFLNRVRREREPKFKESWENQTPPHYRLKDEDITEFVQIVLEPTLQAVYSRSGSLDISIALHNLATLRPAIVVPPLLERLKTSLTSLTEPHRVTAAMSAVAAVARPMLRGADAGYPEGPTHVVPFLLAVLPGLDPNDIKKTLVTLHFILIFTWMVPFIDCSSAHEHWSDLTEEELLTCESTAQLEDFVLVFLDRLFVIIESSVLEHVRLDTKESDAVRSKTDAVMETAISSAATAVLMQCSPKIFKEALRKFKAFATETTFETNVSGSMVGVMLHVFARIDSEATLAAFLPDLCEQLSELLATDEALHEENPSRDLVYRLVLLMHVVECDGVVLLKYVPDILPILDRALKLHSNYALSRACEVLSHMLTSLCYIDLKEWKSSPKDYGSAPETWLPIREWGYGCMLKDTNFKWHVPCEEEAKCAQMLVDRYLVAEAGRLEQWLAGERDMSRERRLRSFYIINALLACSTFLPPPDENPVSFLESHVPATSIPFTSGVRYQVTLGGENVRVALTRLLLKVQAKLLAEKTDDTKGLEMLIQVWERVVVMKGMRGGPGLEARLRSYGALERALDGRGGAPDRKGCPRGVGTARLRMLTADAARLHDDSRYDLVCEAGITPSALSALHALAELSINTYSSVRILAQIRLYWMLSHYPYSYRALVPKLAEILAKGGEGDEWHARHKGVLFMMLGPRSGPLVAKQDWDVVRTLWPAILNAPLSEKPSMVRLEQAFSDSLHRHFPTVNTRLTISTTAVDAAAVLITNEERSDPQFTKILNESIAREAANSDRTEKIYNELIVELMKVVETPNIQWRRLELAMQMLTFCPSLQTPYPGFAVRGMVQALLHDDIAVRRTAQRLVHYVLKQRKHKLIKIEIDPYEIAGVPRPEKRTPGYRKDLEWAIWSDEREHKTDEEWDQPWLRNSMFGFYAWPEKLEIAAPSSKQVFSSDLAPEEMEEGERHLYEFFNNEDNVNKLVAFLTVEEKKGKDKFNGVRFSLFKTLFAQFGNGVSARFLQHAERCAADSQEAAQRFAAEVTAAALRAPRYWPRQRAIDMYAAAVNILQIDKKGGNNNISIFCSLLMTIFDTELVFPGGHNGDAPRLADFLATVQPRLAALYDENGDIVIKTAASAAMQCSPREAAGGCAPETSRLRPLPGVPAVGDVALDSTEAGESSDTEGEARAPRAERQLVSRLDAALRLTGDVAAPAPQDHARALNLLTTGRSWSARLACLDFAQPLLFYGLPMLCDRADRAIATEQFALKLMRDPRLEVRQSAAKLLTGLMHCRALPDEGRTMQGLMRSCRSKELVERHCGVLGLCGYLASRPYSLGEQLGAVLAELARHTSAPDPIPATIRDALADFRRTHQDDWPKHRDQLTEEELDLLADLTSPPSYCA</sequence>
<evidence type="ECO:0000259" key="10">
    <source>
        <dbReference type="Pfam" id="PF16507"/>
    </source>
</evidence>
<evidence type="ECO:0000313" key="12">
    <source>
        <dbReference type="EMBL" id="KAH9636619.1"/>
    </source>
</evidence>
<dbReference type="InterPro" id="IPR016024">
    <property type="entry name" value="ARM-type_fold"/>
</dbReference>
<name>A0A922SGV6_SPOEX</name>
<evidence type="ECO:0000256" key="6">
    <source>
        <dbReference type="ARBA" id="ARBA00022763"/>
    </source>
</evidence>
<evidence type="ECO:0000256" key="1">
    <source>
        <dbReference type="ARBA" id="ARBA00004123"/>
    </source>
</evidence>